<dbReference type="RefSeq" id="WP_186847924.1">
    <property type="nucleotide sequence ID" value="NZ_JACOOX010000006.1"/>
</dbReference>
<keyword evidence="2" id="KW-0732">Signal</keyword>
<organism evidence="3 4">
    <name type="scientific">Coprococcus hominis</name>
    <name type="common">ex Liu et al. 2022</name>
    <dbReference type="NCBI Taxonomy" id="2763039"/>
    <lineage>
        <taxon>Bacteria</taxon>
        <taxon>Bacillati</taxon>
        <taxon>Bacillota</taxon>
        <taxon>Clostridia</taxon>
        <taxon>Lachnospirales</taxon>
        <taxon>Lachnospiraceae</taxon>
        <taxon>Coprococcus</taxon>
    </lineage>
</organism>
<proteinExistence type="predicted"/>
<sequence>MKKRKLTKMSAVLLATALSAATVFSGCNKKVDYDMGDGTQKEGSAGEGGELSSRLGVPESYEGKLDVGDSGIKEITIKDDDIITPDSDSMSIVSYKKNSFDNAYRQKVCEAIFDKSKGIYVYDFEHQTKSDLQTQIDSYQTMLADAKEAGDTDTEDYCKEYISYLENEMATATDEREGAGDYSASDYIGQIGDNQFMLSFSEGTEGLNASFDLSYYPSEGMINYRPYEGASFVYAYDAKYGEEGIDDSIVNTCTFSEDEAVSLAQEFLAGCGIDDVIVTDKSPLLWEYYDSSYNVIATEYEGYIVNFGRSVNGTAPYSADLSMVDTLSSDEDDTWYDAPTETFSIQIDSNGVINASCYPLLVSTGEDQKNVDLLSWKELLKELDKNVAQYYTDNKTSYSDIEFNDVRLTYYCIKDDSQDDVYNYVPVWIFAQADENDGTYDFDYPVQALMVNATDGTIYNLKDVLEAGSIPYSDYYDDQGDMIDGYEYDDSDMESIDSDGSDDGSGDSSDGSDDGSDDSSDEIEDGSDEGIIDDEGLLEDDVVE</sequence>
<feature type="signal peptide" evidence="2">
    <location>
        <begin position="1"/>
        <end position="25"/>
    </location>
</feature>
<comment type="caution">
    <text evidence="3">The sequence shown here is derived from an EMBL/GenBank/DDBJ whole genome shotgun (WGS) entry which is preliminary data.</text>
</comment>
<evidence type="ECO:0000313" key="4">
    <source>
        <dbReference type="Proteomes" id="UP000615234"/>
    </source>
</evidence>
<dbReference type="PROSITE" id="PS51257">
    <property type="entry name" value="PROKAR_LIPOPROTEIN"/>
    <property type="match status" value="1"/>
</dbReference>
<evidence type="ECO:0000313" key="3">
    <source>
        <dbReference type="EMBL" id="MBC5663621.1"/>
    </source>
</evidence>
<reference evidence="3 4" key="1">
    <citation type="submission" date="2020-08" db="EMBL/GenBank/DDBJ databases">
        <title>Genome public.</title>
        <authorList>
            <person name="Liu C."/>
            <person name="Sun Q."/>
        </authorList>
    </citation>
    <scope>NUCLEOTIDE SEQUENCE [LARGE SCALE GENOMIC DNA]</scope>
    <source>
        <strain evidence="3 4">NSJ-10</strain>
    </source>
</reference>
<name>A0A8I0AN91_9FIRM</name>
<dbReference type="AlphaFoldDB" id="A0A8I0AN91"/>
<dbReference type="Proteomes" id="UP000615234">
    <property type="component" value="Unassembled WGS sequence"/>
</dbReference>
<gene>
    <name evidence="3" type="ORF">H8S09_12195</name>
</gene>
<evidence type="ECO:0000256" key="2">
    <source>
        <dbReference type="SAM" id="SignalP"/>
    </source>
</evidence>
<feature type="chain" id="PRO_5039172654" description="PepSY domain-containing protein" evidence="2">
    <location>
        <begin position="26"/>
        <end position="544"/>
    </location>
</feature>
<accession>A0A8I0AN91</accession>
<evidence type="ECO:0008006" key="5">
    <source>
        <dbReference type="Google" id="ProtNLM"/>
    </source>
</evidence>
<protein>
    <recommendedName>
        <fullName evidence="5">PepSY domain-containing protein</fullName>
    </recommendedName>
</protein>
<keyword evidence="4" id="KW-1185">Reference proteome</keyword>
<feature type="region of interest" description="Disordered" evidence="1">
    <location>
        <begin position="476"/>
        <end position="544"/>
    </location>
</feature>
<evidence type="ECO:0000256" key="1">
    <source>
        <dbReference type="SAM" id="MobiDB-lite"/>
    </source>
</evidence>
<dbReference type="EMBL" id="JACOOX010000006">
    <property type="protein sequence ID" value="MBC5663621.1"/>
    <property type="molecule type" value="Genomic_DNA"/>
</dbReference>